<dbReference type="SUPFAM" id="SSF56563">
    <property type="entry name" value="Major capsid protein gp5"/>
    <property type="match status" value="1"/>
</dbReference>
<dbReference type="RefSeq" id="WP_142514125.1">
    <property type="nucleotide sequence ID" value="NZ_CABGGW010000045.1"/>
</dbReference>
<name>A0A564M4S0_9ENTR</name>
<evidence type="ECO:0000313" key="1">
    <source>
        <dbReference type="EMBL" id="VUS88908.1"/>
    </source>
</evidence>
<evidence type="ECO:0008006" key="3">
    <source>
        <dbReference type="Google" id="ProtNLM"/>
    </source>
</evidence>
<sequence>MSDTAFQKQYRQEFIAGFEFGQSMLRSTVVTESVVKGNEATFLVADTGGAEAVTRGVNGMIPARADNLTQKPAVLTEWHDKPRRTRFNIFGSQGDGRRIMQQGTIKVMNRKIDDVILANLNTATQTINVTGSAADSRMVAVTKAIAVLGNNDVDVEEESNMFGVMSPAFRAFLYQNNQFTSADYVDVKPFNGPVRKMLRWAGVNWVVHSRVPGVGTANEHLFVYHRNSIGHAVNSGDMDVKAGYNEEDDYYWARTSMFMGGSLLQPNGVVVLNHDGSSMVADA</sequence>
<gene>
    <name evidence="1" type="ORF">SB6422_02772</name>
</gene>
<dbReference type="OrthoDB" id="5446417at2"/>
<protein>
    <recommendedName>
        <fullName evidence="3">Major capsid protein</fullName>
    </recommendedName>
</protein>
<dbReference type="Proteomes" id="UP000317374">
    <property type="component" value="Unassembled WGS sequence"/>
</dbReference>
<dbReference type="AlphaFoldDB" id="A0A564M4S0"/>
<reference evidence="1 2" key="1">
    <citation type="submission" date="2019-07" db="EMBL/GenBank/DDBJ databases">
        <authorList>
            <person name="Brisse S."/>
            <person name="Rodrigues C."/>
            <person name="Thorpe H."/>
        </authorList>
    </citation>
    <scope>NUCLEOTIDE SEQUENCE [LARGE SCALE GENOMIC DNA]</scope>
    <source>
        <strain evidence="1">SB6422</strain>
    </source>
</reference>
<proteinExistence type="predicted"/>
<accession>A0A564M4S0</accession>
<organism evidence="1 2">
    <name type="scientific">Klebsiella huaxiensis</name>
    <dbReference type="NCBI Taxonomy" id="2153354"/>
    <lineage>
        <taxon>Bacteria</taxon>
        <taxon>Pseudomonadati</taxon>
        <taxon>Pseudomonadota</taxon>
        <taxon>Gammaproteobacteria</taxon>
        <taxon>Enterobacterales</taxon>
        <taxon>Enterobacteriaceae</taxon>
        <taxon>Klebsiella/Raoultella group</taxon>
        <taxon>Klebsiella</taxon>
    </lineage>
</organism>
<dbReference type="Pfam" id="PF19821">
    <property type="entry name" value="Phage_capsid_2"/>
    <property type="match status" value="1"/>
</dbReference>
<evidence type="ECO:0000313" key="2">
    <source>
        <dbReference type="Proteomes" id="UP000317374"/>
    </source>
</evidence>
<dbReference type="EMBL" id="CABGGW010000045">
    <property type="protein sequence ID" value="VUS88908.1"/>
    <property type="molecule type" value="Genomic_DNA"/>
</dbReference>
<dbReference type="InterPro" id="IPR045565">
    <property type="entry name" value="Phage_capsid_2"/>
</dbReference>